<evidence type="ECO:0000256" key="1">
    <source>
        <dbReference type="ARBA" id="ARBA00001961"/>
    </source>
</evidence>
<evidence type="ECO:0000259" key="7">
    <source>
        <dbReference type="PROSITE" id="PS51471"/>
    </source>
</evidence>
<accession>A0A0G4FX18</accession>
<keyword evidence="3" id="KW-0847">Vitamin C</keyword>
<dbReference type="InterPro" id="IPR006620">
    <property type="entry name" value="Pro_4_hyd_alph"/>
</dbReference>
<dbReference type="PANTHER" id="PTHR24014:SF4">
    <property type="entry name" value="2-OXOGLUTARATE AND IRON-DEPENDENT OXYGENASE DOMAIN-CONTAINING PROTEIN 2"/>
    <property type="match status" value="1"/>
</dbReference>
<dbReference type="PANTHER" id="PTHR24014">
    <property type="entry name" value="2-OXOGLUTARATE AND IRON-DEPENDENT OXYGENASE DOMAIN-CONTAINING PROTEIN 2"/>
    <property type="match status" value="1"/>
</dbReference>
<name>A0A0G4FX18_VITBC</name>
<evidence type="ECO:0000256" key="6">
    <source>
        <dbReference type="ARBA" id="ARBA00023004"/>
    </source>
</evidence>
<dbReference type="GO" id="GO:0005506">
    <property type="term" value="F:iron ion binding"/>
    <property type="evidence" value="ECO:0007669"/>
    <property type="project" value="InterPro"/>
</dbReference>
<comment type="cofactor">
    <cofactor evidence="1">
        <name>L-ascorbate</name>
        <dbReference type="ChEBI" id="CHEBI:38290"/>
    </cofactor>
</comment>
<dbReference type="InterPro" id="IPR016135">
    <property type="entry name" value="UBQ-conjugating_enzyme/RWD"/>
</dbReference>
<dbReference type="OrthoDB" id="1736837at2759"/>
<keyword evidence="2" id="KW-0479">Metal-binding</keyword>
<dbReference type="GO" id="GO:0016705">
    <property type="term" value="F:oxidoreductase activity, acting on paired donors, with incorporation or reduction of molecular oxygen"/>
    <property type="evidence" value="ECO:0007669"/>
    <property type="project" value="InterPro"/>
</dbReference>
<evidence type="ECO:0000256" key="3">
    <source>
        <dbReference type="ARBA" id="ARBA00022896"/>
    </source>
</evidence>
<proteinExistence type="predicted"/>
<keyword evidence="5" id="KW-0560">Oxidoreductase</keyword>
<dbReference type="SUPFAM" id="SSF54495">
    <property type="entry name" value="UBC-like"/>
    <property type="match status" value="1"/>
</dbReference>
<dbReference type="SMART" id="SM00702">
    <property type="entry name" value="P4Hc"/>
    <property type="match status" value="1"/>
</dbReference>
<dbReference type="InParanoid" id="A0A0G4FX18"/>
<dbReference type="PROSITE" id="PS51471">
    <property type="entry name" value="FE2OG_OXY"/>
    <property type="match status" value="1"/>
</dbReference>
<feature type="domain" description="Fe2OG dioxygenase" evidence="7">
    <location>
        <begin position="364"/>
        <end position="458"/>
    </location>
</feature>
<keyword evidence="4" id="KW-0223">Dioxygenase</keyword>
<dbReference type="EMBL" id="CDMY01000520">
    <property type="protein sequence ID" value="CEM19904.1"/>
    <property type="molecule type" value="Genomic_DNA"/>
</dbReference>
<evidence type="ECO:0000313" key="9">
    <source>
        <dbReference type="Proteomes" id="UP000041254"/>
    </source>
</evidence>
<reference evidence="8 9" key="1">
    <citation type="submission" date="2014-11" db="EMBL/GenBank/DDBJ databases">
        <authorList>
            <person name="Zhu J."/>
            <person name="Qi W."/>
            <person name="Song R."/>
        </authorList>
    </citation>
    <scope>NUCLEOTIDE SEQUENCE [LARGE SCALE GENOMIC DNA]</scope>
</reference>
<evidence type="ECO:0000256" key="5">
    <source>
        <dbReference type="ARBA" id="ARBA00023002"/>
    </source>
</evidence>
<evidence type="ECO:0000256" key="4">
    <source>
        <dbReference type="ARBA" id="ARBA00022964"/>
    </source>
</evidence>
<dbReference type="InterPro" id="IPR005123">
    <property type="entry name" value="Oxoglu/Fe-dep_dioxygenase_dom"/>
</dbReference>
<dbReference type="GO" id="GO:0031418">
    <property type="term" value="F:L-ascorbic acid binding"/>
    <property type="evidence" value="ECO:0007669"/>
    <property type="project" value="UniProtKB-KW"/>
</dbReference>
<dbReference type="STRING" id="1169540.A0A0G4FX18"/>
<dbReference type="GO" id="GO:0051213">
    <property type="term" value="F:dioxygenase activity"/>
    <property type="evidence" value="ECO:0007669"/>
    <property type="project" value="UniProtKB-KW"/>
</dbReference>
<dbReference type="AlphaFoldDB" id="A0A0G4FX18"/>
<dbReference type="Proteomes" id="UP000041254">
    <property type="component" value="Unassembled WGS sequence"/>
</dbReference>
<evidence type="ECO:0000256" key="2">
    <source>
        <dbReference type="ARBA" id="ARBA00022723"/>
    </source>
</evidence>
<keyword evidence="6" id="KW-0408">Iron</keyword>
<keyword evidence="9" id="KW-1185">Reference proteome</keyword>
<protein>
    <recommendedName>
        <fullName evidence="7">Fe2OG dioxygenase domain-containing protein</fullName>
    </recommendedName>
</protein>
<dbReference type="VEuPathDB" id="CryptoDB:Vbra_6003"/>
<sequence>MSSLSGLWQHPKGSLILQHLQEVQQNTDSGIATRVESFKDASLLNTLPSLLANANLEGKKGADASGVEKYAAELTVTAPRGSLYAGAPLRFEAEFPLHYPELPPLLSARSILHHPDIDDTTYELAGVTALIKTHPKGPLFGCMAALDSLWDVAAVPWTDEQLKTFWASHWRRCTHQCDMVPFSLQHLNSLSKEDQASHLTRLRDHINRSMRLEYENNGRMHQERTRVGQEYSRVTQQPEVFAAWPVEWLADGYRAFLEGTAKMHVRQPGDPPAPPGAFAVTEIARGVFAFQMFSSSLCDALVKVIKEYNALPEQTFPKRRPNSMNKYGLVLNDIGLEERMDDLLQWWRPLAALLFPGHGGPSLDRHHTSIVHYEEHNDRNLDMHTDASDITLNVHLGGSFVGSTLTFCGRFFEPRSRKEATTYVFSKGEAVMHLGAHRHGANELYKGERFNLIQWGRSQAYRRQHGSYQEQLYEQYAKRSAAAGFVEQGSPDPICLSRTHDRDFDHWSRVYKDIDLTKRNADAMRRTQQPA</sequence>
<evidence type="ECO:0000313" key="8">
    <source>
        <dbReference type="EMBL" id="CEM19904.1"/>
    </source>
</evidence>
<gene>
    <name evidence="8" type="ORF">Vbra_6003</name>
</gene>
<dbReference type="Pfam" id="PF25238">
    <property type="entry name" value="OGFOD2-like"/>
    <property type="match status" value="1"/>
</dbReference>
<organism evidence="8 9">
    <name type="scientific">Vitrella brassicaformis (strain CCMP3155)</name>
    <dbReference type="NCBI Taxonomy" id="1169540"/>
    <lineage>
        <taxon>Eukaryota</taxon>
        <taxon>Sar</taxon>
        <taxon>Alveolata</taxon>
        <taxon>Colpodellida</taxon>
        <taxon>Vitrellaceae</taxon>
        <taxon>Vitrella</taxon>
    </lineage>
</organism>